<dbReference type="PROSITE" id="PS50823">
    <property type="entry name" value="KH_TYPE_2"/>
    <property type="match status" value="1"/>
</dbReference>
<dbReference type="GO" id="GO:0006412">
    <property type="term" value="P:translation"/>
    <property type="evidence" value="ECO:0007669"/>
    <property type="project" value="UniProtKB-UniRule"/>
</dbReference>
<dbReference type="Gene3D" id="3.30.300.20">
    <property type="match status" value="1"/>
</dbReference>
<evidence type="ECO:0000256" key="3">
    <source>
        <dbReference type="ARBA" id="ARBA00022884"/>
    </source>
</evidence>
<dbReference type="GO" id="GO:0003735">
    <property type="term" value="F:structural constituent of ribosome"/>
    <property type="evidence" value="ECO:0007669"/>
    <property type="project" value="InterPro"/>
</dbReference>
<evidence type="ECO:0000259" key="9">
    <source>
        <dbReference type="PROSITE" id="PS50823"/>
    </source>
</evidence>
<evidence type="ECO:0000256" key="4">
    <source>
        <dbReference type="ARBA" id="ARBA00022980"/>
    </source>
</evidence>
<keyword evidence="4 8" id="KW-0689">Ribosomal protein</keyword>
<evidence type="ECO:0000313" key="10">
    <source>
        <dbReference type="EMBL" id="OGZ65694.1"/>
    </source>
</evidence>
<dbReference type="GO" id="GO:0022627">
    <property type="term" value="C:cytosolic small ribosomal subunit"/>
    <property type="evidence" value="ECO:0007669"/>
    <property type="project" value="TreeGrafter"/>
</dbReference>
<dbReference type="Proteomes" id="UP000177190">
    <property type="component" value="Unassembled WGS sequence"/>
</dbReference>
<dbReference type="Gene3D" id="3.30.1140.32">
    <property type="entry name" value="Ribosomal protein S3, C-terminal domain"/>
    <property type="match status" value="1"/>
</dbReference>
<comment type="subunit">
    <text evidence="8">Part of the 30S ribosomal subunit. Forms a tight complex with proteins S10 and S14.</text>
</comment>
<reference evidence="10 11" key="1">
    <citation type="journal article" date="2016" name="Nat. Commun.">
        <title>Thousands of microbial genomes shed light on interconnected biogeochemical processes in an aquifer system.</title>
        <authorList>
            <person name="Anantharaman K."/>
            <person name="Brown C.T."/>
            <person name="Hug L.A."/>
            <person name="Sharon I."/>
            <person name="Castelle C.J."/>
            <person name="Probst A.J."/>
            <person name="Thomas B.C."/>
            <person name="Singh A."/>
            <person name="Wilkins M.J."/>
            <person name="Karaoz U."/>
            <person name="Brodie E.L."/>
            <person name="Williams K.H."/>
            <person name="Hubbard S.S."/>
            <person name="Banfield J.F."/>
        </authorList>
    </citation>
    <scope>NUCLEOTIDE SEQUENCE [LARGE SCALE GENOMIC DNA]</scope>
</reference>
<dbReference type="FunFam" id="3.30.300.20:FF:000001">
    <property type="entry name" value="30S ribosomal protein S3"/>
    <property type="match status" value="1"/>
</dbReference>
<dbReference type="InterPro" id="IPR004044">
    <property type="entry name" value="KH_dom_type_2"/>
</dbReference>
<keyword evidence="3 8" id="KW-0694">RNA-binding</keyword>
<dbReference type="InterPro" id="IPR036419">
    <property type="entry name" value="Ribosomal_S3_C_sf"/>
</dbReference>
<dbReference type="SUPFAM" id="SSF54821">
    <property type="entry name" value="Ribosomal protein S3 C-terminal domain"/>
    <property type="match status" value="1"/>
</dbReference>
<evidence type="ECO:0000256" key="1">
    <source>
        <dbReference type="ARBA" id="ARBA00010761"/>
    </source>
</evidence>
<dbReference type="CDD" id="cd02412">
    <property type="entry name" value="KH-II_30S_S3"/>
    <property type="match status" value="1"/>
</dbReference>
<evidence type="ECO:0000313" key="11">
    <source>
        <dbReference type="Proteomes" id="UP000177190"/>
    </source>
</evidence>
<dbReference type="InterPro" id="IPR001351">
    <property type="entry name" value="Ribosomal_uS3_C"/>
</dbReference>
<dbReference type="NCBIfam" id="TIGR01009">
    <property type="entry name" value="rpsC_bact"/>
    <property type="match status" value="1"/>
</dbReference>
<sequence length="239" mass="27538">MSHKVHPKSYRIRGIEDWNVRGFYGKRMSQYLEEDFLIKDFLRKKLKEASVANIEIEHSANKLNIIIETARPGLIIGRGGEGIESLKQLVEQKLQSANKKGVNREIYPVKSASQSEAVSRKAGQFDRVKIEIKEVKNPWVKASLVAQMAAQQIEKRIPFRQVLKKTIERVITNREVKGIRMEVAGRLNGIEIARREWLAQGRLPRNTLRADIDYAQEEAYCTYGKIGIKVWIYKGDKFD</sequence>
<evidence type="ECO:0000256" key="8">
    <source>
        <dbReference type="HAMAP-Rule" id="MF_01309"/>
    </source>
</evidence>
<dbReference type="EMBL" id="MHOM01000001">
    <property type="protein sequence ID" value="OGZ65694.1"/>
    <property type="molecule type" value="Genomic_DNA"/>
</dbReference>
<dbReference type="Pfam" id="PF07650">
    <property type="entry name" value="KH_2"/>
    <property type="match status" value="1"/>
</dbReference>
<dbReference type="InterPro" id="IPR005704">
    <property type="entry name" value="Ribosomal_uS3_bac-typ"/>
</dbReference>
<name>A0A1G2HT34_9BACT</name>
<gene>
    <name evidence="8" type="primary">rpsC</name>
    <name evidence="10" type="ORF">A2812_01040</name>
</gene>
<dbReference type="STRING" id="1802200.A2812_01040"/>
<dbReference type="PANTHER" id="PTHR11760">
    <property type="entry name" value="30S/40S RIBOSOMAL PROTEIN S3"/>
    <property type="match status" value="1"/>
</dbReference>
<organism evidence="10 11">
    <name type="scientific">Candidatus Staskawiczbacteria bacterium RIFCSPHIGHO2_01_FULL_36_16</name>
    <dbReference type="NCBI Taxonomy" id="1802200"/>
    <lineage>
        <taxon>Bacteria</taxon>
        <taxon>Candidatus Staskawicziibacteriota</taxon>
    </lineage>
</organism>
<comment type="similarity">
    <text evidence="1 8">Belongs to the universal ribosomal protein uS3 family.</text>
</comment>
<dbReference type="GO" id="GO:0003729">
    <property type="term" value="F:mRNA binding"/>
    <property type="evidence" value="ECO:0007669"/>
    <property type="project" value="UniProtKB-UniRule"/>
</dbReference>
<dbReference type="SUPFAM" id="SSF54814">
    <property type="entry name" value="Prokaryotic type KH domain (KH-domain type II)"/>
    <property type="match status" value="1"/>
</dbReference>
<dbReference type="InterPro" id="IPR009019">
    <property type="entry name" value="KH_sf_prok-type"/>
</dbReference>
<evidence type="ECO:0000256" key="6">
    <source>
        <dbReference type="ARBA" id="ARBA00024998"/>
    </source>
</evidence>
<keyword evidence="2 8" id="KW-0699">rRNA-binding</keyword>
<feature type="domain" description="KH type-2" evidence="9">
    <location>
        <begin position="38"/>
        <end position="136"/>
    </location>
</feature>
<dbReference type="HAMAP" id="MF_01309_B">
    <property type="entry name" value="Ribosomal_uS3_B"/>
    <property type="match status" value="1"/>
</dbReference>
<dbReference type="Pfam" id="PF00189">
    <property type="entry name" value="Ribosomal_S3_C"/>
    <property type="match status" value="1"/>
</dbReference>
<evidence type="ECO:0000256" key="7">
    <source>
        <dbReference type="ARBA" id="ARBA00035257"/>
    </source>
</evidence>
<dbReference type="InterPro" id="IPR004087">
    <property type="entry name" value="KH_dom"/>
</dbReference>
<dbReference type="AlphaFoldDB" id="A0A1G2HT34"/>
<proteinExistence type="inferred from homology"/>
<accession>A0A1G2HT34</accession>
<dbReference type="InterPro" id="IPR057258">
    <property type="entry name" value="Ribosomal_uS3"/>
</dbReference>
<dbReference type="GO" id="GO:0019843">
    <property type="term" value="F:rRNA binding"/>
    <property type="evidence" value="ECO:0007669"/>
    <property type="project" value="UniProtKB-UniRule"/>
</dbReference>
<dbReference type="PANTHER" id="PTHR11760:SF19">
    <property type="entry name" value="SMALL RIBOSOMAL SUBUNIT PROTEIN US3C"/>
    <property type="match status" value="1"/>
</dbReference>
<evidence type="ECO:0000256" key="2">
    <source>
        <dbReference type="ARBA" id="ARBA00022730"/>
    </source>
</evidence>
<protein>
    <recommendedName>
        <fullName evidence="7 8">Small ribosomal subunit protein uS3</fullName>
    </recommendedName>
</protein>
<comment type="function">
    <text evidence="6 8">Binds the lower part of the 30S subunit head. Binds mRNA in the 70S ribosome, positioning it for translation.</text>
</comment>
<keyword evidence="5 8" id="KW-0687">Ribonucleoprotein</keyword>
<comment type="caution">
    <text evidence="10">The sequence shown here is derived from an EMBL/GenBank/DDBJ whole genome shotgun (WGS) entry which is preliminary data.</text>
</comment>
<evidence type="ECO:0000256" key="5">
    <source>
        <dbReference type="ARBA" id="ARBA00023274"/>
    </source>
</evidence>
<dbReference type="InterPro" id="IPR015946">
    <property type="entry name" value="KH_dom-like_a/b"/>
</dbReference>
<dbReference type="SMART" id="SM00322">
    <property type="entry name" value="KH"/>
    <property type="match status" value="1"/>
</dbReference>